<dbReference type="SUPFAM" id="SSF48452">
    <property type="entry name" value="TPR-like"/>
    <property type="match status" value="1"/>
</dbReference>
<dbReference type="Proteomes" id="UP001267426">
    <property type="component" value="Unassembled WGS sequence"/>
</dbReference>
<dbReference type="InterPro" id="IPR011990">
    <property type="entry name" value="TPR-like_helical_dom_sf"/>
</dbReference>
<dbReference type="Gene3D" id="1.25.40.10">
    <property type="entry name" value="Tetratricopeptide repeat domain"/>
    <property type="match status" value="2"/>
</dbReference>
<sequence>MTRPARLLALVLVAAPLAGAPFAGGAARAQAAADAPAEAGGAALGAAERAALGIETDAGAALYAQGRADALAFRLDDARRAFRRLGELEPRSTAGAYGLESAALWASLAAEDDAALDRFYVLNDSLADLADRASTPAGRLAAATARLHRAIAMGRQERYARAGLAFRDACGRFRDLDAAVGPDADFGRGVCEVAAGAIPRQYRFLARLLGFSGSVAGGLERLDAAGRGGGALAAESVIGLAISDATLNERRGGGVARVEALADAHPDSPLVAYLEGYLLLLDRRAEDAEAAFRRARAALDAPGVTDIPLVDANLGVALFRQDRFDEARELLEAFVRTYRGPSLVAQSTLMAGIAAEMSGDRRGAEALYRRVRARRDYDSDVSAEREAERRLEAPMTASERALLLGQNAFDAGRYEDAVRVLQPIVTGADLPALDRAEAAYRTGRAYQATEQWADALRHFKLAIDNPGDPLAKWGPWALYHTGEVYEAEGQTAEAREAYEGVLDNETEFDYHKSLEQRTRAALERLGR</sequence>
<keyword evidence="1" id="KW-0732">Signal</keyword>
<proteinExistence type="predicted"/>
<dbReference type="SMART" id="SM00028">
    <property type="entry name" value="TPR"/>
    <property type="match status" value="3"/>
</dbReference>
<evidence type="ECO:0000256" key="1">
    <source>
        <dbReference type="SAM" id="SignalP"/>
    </source>
</evidence>
<feature type="chain" id="PRO_5046550641" evidence="1">
    <location>
        <begin position="24"/>
        <end position="527"/>
    </location>
</feature>
<dbReference type="Pfam" id="PF13174">
    <property type="entry name" value="TPR_6"/>
    <property type="match status" value="2"/>
</dbReference>
<dbReference type="EMBL" id="JAVRHT010000002">
    <property type="protein sequence ID" value="MDT0630492.1"/>
    <property type="molecule type" value="Genomic_DNA"/>
</dbReference>
<dbReference type="InterPro" id="IPR019734">
    <property type="entry name" value="TPR_rpt"/>
</dbReference>
<name>A0ABU3BMG7_9BACT</name>
<organism evidence="2 3">
    <name type="scientific">Rubrivirga litoralis</name>
    <dbReference type="NCBI Taxonomy" id="3075598"/>
    <lineage>
        <taxon>Bacteria</taxon>
        <taxon>Pseudomonadati</taxon>
        <taxon>Rhodothermota</taxon>
        <taxon>Rhodothermia</taxon>
        <taxon>Rhodothermales</taxon>
        <taxon>Rubricoccaceae</taxon>
        <taxon>Rubrivirga</taxon>
    </lineage>
</organism>
<dbReference type="RefSeq" id="WP_311661620.1">
    <property type="nucleotide sequence ID" value="NZ_JAVRHT010000002.1"/>
</dbReference>
<evidence type="ECO:0000313" key="2">
    <source>
        <dbReference type="EMBL" id="MDT0630492.1"/>
    </source>
</evidence>
<evidence type="ECO:0000313" key="3">
    <source>
        <dbReference type="Proteomes" id="UP001267426"/>
    </source>
</evidence>
<keyword evidence="3" id="KW-1185">Reference proteome</keyword>
<protein>
    <submittedName>
        <fullName evidence="2">Tetratricopeptide repeat protein</fullName>
    </submittedName>
</protein>
<reference evidence="2 3" key="1">
    <citation type="submission" date="2023-09" db="EMBL/GenBank/DDBJ databases">
        <authorList>
            <person name="Rey-Velasco X."/>
        </authorList>
    </citation>
    <scope>NUCLEOTIDE SEQUENCE [LARGE SCALE GENOMIC DNA]</scope>
    <source>
        <strain evidence="2 3">F394</strain>
    </source>
</reference>
<accession>A0ABU3BMG7</accession>
<comment type="caution">
    <text evidence="2">The sequence shown here is derived from an EMBL/GenBank/DDBJ whole genome shotgun (WGS) entry which is preliminary data.</text>
</comment>
<feature type="signal peptide" evidence="1">
    <location>
        <begin position="1"/>
        <end position="23"/>
    </location>
</feature>
<gene>
    <name evidence="2" type="ORF">RM540_01920</name>
</gene>